<reference evidence="1" key="1">
    <citation type="submission" date="2016-05" db="EMBL/GenBank/DDBJ databases">
        <title>Microbial consortia oxidize butane by reversing methanogenesis.</title>
        <authorList>
            <person name="Laso-Perez R."/>
            <person name="Richter M."/>
            <person name="Wegener G."/>
            <person name="Musat F."/>
        </authorList>
    </citation>
    <scope>NUCLEOTIDE SEQUENCE [LARGE SCALE GENOMIC DNA]</scope>
    <source>
        <strain evidence="1">BOX2</strain>
    </source>
</reference>
<comment type="caution">
    <text evidence="1">The sequence shown here is derived from an EMBL/GenBank/DDBJ whole genome shotgun (WGS) entry which is preliminary data.</text>
</comment>
<accession>A0A1F2PBN0</accession>
<gene>
    <name evidence="1" type="ORF">SCAL_000131</name>
</gene>
<protein>
    <submittedName>
        <fullName evidence="1">Uncharacterized protein</fullName>
    </submittedName>
</protein>
<dbReference type="AlphaFoldDB" id="A0A1F2PBN0"/>
<sequence length="42" mass="4539">MKLKGAAFEVPPFETVVITTVGLTKSFGYSLAQSFMICDTIP</sequence>
<keyword evidence="2" id="KW-1185">Reference proteome</keyword>
<organism evidence="1 2">
    <name type="scientific">Candidatus Syntropharchaeum caldarium</name>
    <dbReference type="NCBI Taxonomy" id="1838285"/>
    <lineage>
        <taxon>Archaea</taxon>
        <taxon>Methanobacteriati</taxon>
        <taxon>Methanobacteriota</taxon>
        <taxon>Stenosarchaea group</taxon>
        <taxon>Methanomicrobia</taxon>
        <taxon>Methanosarcinales</taxon>
        <taxon>ANME-2 cluster</taxon>
        <taxon>Candidatus Syntropharchaeum</taxon>
    </lineage>
</organism>
<evidence type="ECO:0000313" key="2">
    <source>
        <dbReference type="Proteomes" id="UP000186940"/>
    </source>
</evidence>
<name>A0A1F2PBN0_9EURY</name>
<dbReference type="EMBL" id="LYOS01000001">
    <property type="protein sequence ID" value="OFV68455.1"/>
    <property type="molecule type" value="Genomic_DNA"/>
</dbReference>
<dbReference type="Proteomes" id="UP000186940">
    <property type="component" value="Unassembled WGS sequence"/>
</dbReference>
<dbReference type="STRING" id="1838285.SCAL_000131"/>
<proteinExistence type="predicted"/>
<evidence type="ECO:0000313" key="1">
    <source>
        <dbReference type="EMBL" id="OFV68455.1"/>
    </source>
</evidence>